<dbReference type="Proteomes" id="UP001221898">
    <property type="component" value="Unassembled WGS sequence"/>
</dbReference>
<gene>
    <name evidence="2" type="ORF">AAFF_G00140560</name>
</gene>
<reference evidence="2" key="1">
    <citation type="journal article" date="2023" name="Science">
        <title>Genome structures resolve the early diversification of teleost fishes.</title>
        <authorList>
            <person name="Parey E."/>
            <person name="Louis A."/>
            <person name="Montfort J."/>
            <person name="Bouchez O."/>
            <person name="Roques C."/>
            <person name="Iampietro C."/>
            <person name="Lluch J."/>
            <person name="Castinel A."/>
            <person name="Donnadieu C."/>
            <person name="Desvignes T."/>
            <person name="Floi Bucao C."/>
            <person name="Jouanno E."/>
            <person name="Wen M."/>
            <person name="Mejri S."/>
            <person name="Dirks R."/>
            <person name="Jansen H."/>
            <person name="Henkel C."/>
            <person name="Chen W.J."/>
            <person name="Zahm M."/>
            <person name="Cabau C."/>
            <person name="Klopp C."/>
            <person name="Thompson A.W."/>
            <person name="Robinson-Rechavi M."/>
            <person name="Braasch I."/>
            <person name="Lecointre G."/>
            <person name="Bobe J."/>
            <person name="Postlethwait J.H."/>
            <person name="Berthelot C."/>
            <person name="Roest Crollius H."/>
            <person name="Guiguen Y."/>
        </authorList>
    </citation>
    <scope>NUCLEOTIDE SEQUENCE</scope>
    <source>
        <strain evidence="2">NC1722</strain>
    </source>
</reference>
<protein>
    <submittedName>
        <fullName evidence="2">Uncharacterized protein</fullName>
    </submittedName>
</protein>
<organism evidence="2 3">
    <name type="scientific">Aldrovandia affinis</name>
    <dbReference type="NCBI Taxonomy" id="143900"/>
    <lineage>
        <taxon>Eukaryota</taxon>
        <taxon>Metazoa</taxon>
        <taxon>Chordata</taxon>
        <taxon>Craniata</taxon>
        <taxon>Vertebrata</taxon>
        <taxon>Euteleostomi</taxon>
        <taxon>Actinopterygii</taxon>
        <taxon>Neopterygii</taxon>
        <taxon>Teleostei</taxon>
        <taxon>Notacanthiformes</taxon>
        <taxon>Halosauridae</taxon>
        <taxon>Aldrovandia</taxon>
    </lineage>
</organism>
<dbReference type="EMBL" id="JAINUG010000002">
    <property type="protein sequence ID" value="KAJ8418347.1"/>
    <property type="molecule type" value="Genomic_DNA"/>
</dbReference>
<evidence type="ECO:0000313" key="2">
    <source>
        <dbReference type="EMBL" id="KAJ8418347.1"/>
    </source>
</evidence>
<proteinExistence type="predicted"/>
<keyword evidence="3" id="KW-1185">Reference proteome</keyword>
<dbReference type="AlphaFoldDB" id="A0AAD7X2R7"/>
<name>A0AAD7X2R7_9TELE</name>
<feature type="compositionally biased region" description="Basic and acidic residues" evidence="1">
    <location>
        <begin position="1"/>
        <end position="11"/>
    </location>
</feature>
<sequence length="117" mass="13124">MSRERCAEENRVSSPRPSHFKGKETNTTRELSISEPRTLTNTMNTKPRATPNRLLDTRMNKGTVARCHRVSKAVARRLGWACIQGLFVAPMIYADVDEVPRALEAELNKPSGVEQST</sequence>
<evidence type="ECO:0000256" key="1">
    <source>
        <dbReference type="SAM" id="MobiDB-lite"/>
    </source>
</evidence>
<feature type="compositionally biased region" description="Polar residues" evidence="1">
    <location>
        <begin position="28"/>
        <end position="47"/>
    </location>
</feature>
<comment type="caution">
    <text evidence="2">The sequence shown here is derived from an EMBL/GenBank/DDBJ whole genome shotgun (WGS) entry which is preliminary data.</text>
</comment>
<feature type="region of interest" description="Disordered" evidence="1">
    <location>
        <begin position="1"/>
        <end position="53"/>
    </location>
</feature>
<accession>A0AAD7X2R7</accession>
<evidence type="ECO:0000313" key="3">
    <source>
        <dbReference type="Proteomes" id="UP001221898"/>
    </source>
</evidence>